<feature type="signal peptide" evidence="1">
    <location>
        <begin position="1"/>
        <end position="20"/>
    </location>
</feature>
<accession>A0AAW6RLL7</accession>
<dbReference type="InterPro" id="IPR018637">
    <property type="entry name" value="DUF2059"/>
</dbReference>
<organism evidence="3 4">
    <name type="scientific">Ottowia cancrivicina</name>
    <dbReference type="NCBI Taxonomy" id="3040346"/>
    <lineage>
        <taxon>Bacteria</taxon>
        <taxon>Pseudomonadati</taxon>
        <taxon>Pseudomonadota</taxon>
        <taxon>Betaproteobacteria</taxon>
        <taxon>Burkholderiales</taxon>
        <taxon>Comamonadaceae</taxon>
        <taxon>Ottowia</taxon>
    </lineage>
</organism>
<sequence>MKLKSALALAAFCLSFNLCAAPATDASIEELLNLTQVQSTLDAAYAQLEQVMKDGMNQTLQGQRMNPKQQAAADKLPARMAKIIREEMTWEKMKPQLMVVYRDIFTQEEINGLIDFYKTPTGQTMTRKMPQVLQKSVQISQNMMMQVMPKMQQLMQETVDEIRAAGENENAGKEKSGKNRK</sequence>
<keyword evidence="4" id="KW-1185">Reference proteome</keyword>
<dbReference type="RefSeq" id="WP_279524701.1">
    <property type="nucleotide sequence ID" value="NZ_JARVII010000018.1"/>
</dbReference>
<dbReference type="Proteomes" id="UP001237156">
    <property type="component" value="Unassembled WGS sequence"/>
</dbReference>
<name>A0AAW6RLL7_9BURK</name>
<evidence type="ECO:0000313" key="4">
    <source>
        <dbReference type="Proteomes" id="UP001237156"/>
    </source>
</evidence>
<gene>
    <name evidence="3" type="ORF">QB898_09180</name>
</gene>
<evidence type="ECO:0000259" key="2">
    <source>
        <dbReference type="Pfam" id="PF09832"/>
    </source>
</evidence>
<feature type="chain" id="PRO_5043420195" evidence="1">
    <location>
        <begin position="21"/>
        <end position="181"/>
    </location>
</feature>
<dbReference type="EMBL" id="JARVII010000018">
    <property type="protein sequence ID" value="MDG9699878.1"/>
    <property type="molecule type" value="Genomic_DNA"/>
</dbReference>
<proteinExistence type="predicted"/>
<protein>
    <submittedName>
        <fullName evidence="3">DUF2059 domain-containing protein</fullName>
    </submittedName>
</protein>
<dbReference type="Pfam" id="PF09832">
    <property type="entry name" value="DUF2059"/>
    <property type="match status" value="1"/>
</dbReference>
<evidence type="ECO:0000256" key="1">
    <source>
        <dbReference type="SAM" id="SignalP"/>
    </source>
</evidence>
<evidence type="ECO:0000313" key="3">
    <source>
        <dbReference type="EMBL" id="MDG9699878.1"/>
    </source>
</evidence>
<dbReference type="AlphaFoldDB" id="A0AAW6RLL7"/>
<comment type="caution">
    <text evidence="3">The sequence shown here is derived from an EMBL/GenBank/DDBJ whole genome shotgun (WGS) entry which is preliminary data.</text>
</comment>
<feature type="domain" description="DUF2059" evidence="2">
    <location>
        <begin position="91"/>
        <end position="149"/>
    </location>
</feature>
<keyword evidence="1" id="KW-0732">Signal</keyword>
<reference evidence="3 4" key="1">
    <citation type="submission" date="2023-04" db="EMBL/GenBank/DDBJ databases">
        <title>Ottowia paracancer sp. nov., isolated from human stomach.</title>
        <authorList>
            <person name="Song Y."/>
        </authorList>
    </citation>
    <scope>NUCLEOTIDE SEQUENCE [LARGE SCALE GENOMIC DNA]</scope>
    <source>
        <strain evidence="3 4">10c7w1</strain>
    </source>
</reference>